<dbReference type="GO" id="GO:0006559">
    <property type="term" value="P:L-phenylalanine catabolic process"/>
    <property type="evidence" value="ECO:0007669"/>
    <property type="project" value="TreeGrafter"/>
</dbReference>
<sequence length="202" mass="22523">MKLVTSLTSPYGRKVRVVLLEKKIPFRLQVENPWLPDSPVSSLNPLGKVPVLVLEDGESVFDSRVIVEYLDHVSPVAHLIPGEPKSRMMVRGVEALADGITDAAVAVYLEKKRSSEQQSRDWLVLQEKTLFRGLEALSEALGEKPWYLGNSMTLADVACGCTLGYLNLRFPEIDWRTAHPNLARLADKLATRPSFMETVPVI</sequence>
<evidence type="ECO:0000313" key="4">
    <source>
        <dbReference type="Proteomes" id="UP000064243"/>
    </source>
</evidence>
<dbReference type="RefSeq" id="WP_059755188.1">
    <property type="nucleotide sequence ID" value="NZ_LDUG01000021.1"/>
</dbReference>
<keyword evidence="3" id="KW-0808">Transferase</keyword>
<reference evidence="3 4" key="1">
    <citation type="journal article" date="2015" name="Appl. Environ. Microbiol.">
        <title>Aerobic and Anaerobic Thiosulfate Oxidation by a Cold-Adapted, Subglacial Chemoautotroph.</title>
        <authorList>
            <person name="Harrold Z.R."/>
            <person name="Skidmore M.L."/>
            <person name="Hamilton T.L."/>
            <person name="Desch L."/>
            <person name="Amada K."/>
            <person name="van Gelder W."/>
            <person name="Glover K."/>
            <person name="Roden E.E."/>
            <person name="Boyd E.S."/>
        </authorList>
    </citation>
    <scope>NUCLEOTIDE SEQUENCE [LARGE SCALE GENOMIC DNA]</scope>
    <source>
        <strain evidence="3 4">RG</strain>
    </source>
</reference>
<dbReference type="AlphaFoldDB" id="A0A119CW84"/>
<dbReference type="GO" id="GO:0006749">
    <property type="term" value="P:glutathione metabolic process"/>
    <property type="evidence" value="ECO:0007669"/>
    <property type="project" value="TreeGrafter"/>
</dbReference>
<dbReference type="InterPro" id="IPR036249">
    <property type="entry name" value="Thioredoxin-like_sf"/>
</dbReference>
<keyword evidence="4" id="KW-1185">Reference proteome</keyword>
<dbReference type="InterPro" id="IPR036282">
    <property type="entry name" value="Glutathione-S-Trfase_C_sf"/>
</dbReference>
<dbReference type="OrthoDB" id="8634103at2"/>
<proteinExistence type="predicted"/>
<evidence type="ECO:0000313" key="3">
    <source>
        <dbReference type="EMBL" id="KVW96166.1"/>
    </source>
</evidence>
<dbReference type="InterPro" id="IPR040079">
    <property type="entry name" value="Glutathione_S-Trfase"/>
</dbReference>
<feature type="domain" description="GST C-terminal" evidence="2">
    <location>
        <begin position="83"/>
        <end position="202"/>
    </location>
</feature>
<name>A0A119CW84_THIDE</name>
<dbReference type="SUPFAM" id="SSF52833">
    <property type="entry name" value="Thioredoxin-like"/>
    <property type="match status" value="1"/>
</dbReference>
<dbReference type="PROSITE" id="PS50404">
    <property type="entry name" value="GST_NTER"/>
    <property type="match status" value="1"/>
</dbReference>
<evidence type="ECO:0000259" key="1">
    <source>
        <dbReference type="PROSITE" id="PS50404"/>
    </source>
</evidence>
<dbReference type="Pfam" id="PF13410">
    <property type="entry name" value="GST_C_2"/>
    <property type="match status" value="1"/>
</dbReference>
<gene>
    <name evidence="3" type="ORF">ABW22_09090</name>
</gene>
<dbReference type="EMBL" id="LDUG01000021">
    <property type="protein sequence ID" value="KVW96166.1"/>
    <property type="molecule type" value="Genomic_DNA"/>
</dbReference>
<accession>A0A119CW84</accession>
<dbReference type="InterPro" id="IPR010987">
    <property type="entry name" value="Glutathione-S-Trfase_C-like"/>
</dbReference>
<dbReference type="SFLD" id="SFLDS00019">
    <property type="entry name" value="Glutathione_Transferase_(cytos"/>
    <property type="match status" value="1"/>
</dbReference>
<protein>
    <submittedName>
        <fullName evidence="3">Glutathione S-transferase</fullName>
    </submittedName>
</protein>
<dbReference type="GO" id="GO:0004364">
    <property type="term" value="F:glutathione transferase activity"/>
    <property type="evidence" value="ECO:0007669"/>
    <property type="project" value="TreeGrafter"/>
</dbReference>
<comment type="caution">
    <text evidence="3">The sequence shown here is derived from an EMBL/GenBank/DDBJ whole genome shotgun (WGS) entry which is preliminary data.</text>
</comment>
<dbReference type="STRING" id="1123392.GCA_000376425_01358"/>
<dbReference type="CDD" id="cd03049">
    <property type="entry name" value="GST_N_3"/>
    <property type="match status" value="1"/>
</dbReference>
<dbReference type="PANTHER" id="PTHR42673:SF4">
    <property type="entry name" value="MALEYLACETOACETATE ISOMERASE"/>
    <property type="match status" value="1"/>
</dbReference>
<dbReference type="SUPFAM" id="SSF47616">
    <property type="entry name" value="GST C-terminal domain-like"/>
    <property type="match status" value="1"/>
</dbReference>
<dbReference type="Proteomes" id="UP000064243">
    <property type="component" value="Unassembled WGS sequence"/>
</dbReference>
<dbReference type="CDD" id="cd03205">
    <property type="entry name" value="GST_C_6"/>
    <property type="match status" value="1"/>
</dbReference>
<dbReference type="Pfam" id="PF13409">
    <property type="entry name" value="GST_N_2"/>
    <property type="match status" value="1"/>
</dbReference>
<dbReference type="GO" id="GO:0016034">
    <property type="term" value="F:maleylacetoacetate isomerase activity"/>
    <property type="evidence" value="ECO:0007669"/>
    <property type="project" value="TreeGrafter"/>
</dbReference>
<evidence type="ECO:0000259" key="2">
    <source>
        <dbReference type="PROSITE" id="PS50405"/>
    </source>
</evidence>
<organism evidence="3 4">
    <name type="scientific">Thiobacillus denitrificans</name>
    <dbReference type="NCBI Taxonomy" id="36861"/>
    <lineage>
        <taxon>Bacteria</taxon>
        <taxon>Pseudomonadati</taxon>
        <taxon>Pseudomonadota</taxon>
        <taxon>Betaproteobacteria</taxon>
        <taxon>Nitrosomonadales</taxon>
        <taxon>Thiobacillaceae</taxon>
        <taxon>Thiobacillus</taxon>
    </lineage>
</organism>
<dbReference type="InterPro" id="IPR004045">
    <property type="entry name" value="Glutathione_S-Trfase_N"/>
</dbReference>
<dbReference type="PANTHER" id="PTHR42673">
    <property type="entry name" value="MALEYLACETOACETATE ISOMERASE"/>
    <property type="match status" value="1"/>
</dbReference>
<dbReference type="Gene3D" id="3.40.30.10">
    <property type="entry name" value="Glutaredoxin"/>
    <property type="match status" value="1"/>
</dbReference>
<dbReference type="PROSITE" id="PS50405">
    <property type="entry name" value="GST_CTER"/>
    <property type="match status" value="1"/>
</dbReference>
<dbReference type="NCBIfam" id="NF007682">
    <property type="entry name" value="PRK10357.1"/>
    <property type="match status" value="1"/>
</dbReference>
<dbReference type="Gene3D" id="1.20.1050.10">
    <property type="match status" value="1"/>
</dbReference>
<dbReference type="PATRIC" id="fig|36861.3.peg.1473"/>
<feature type="domain" description="GST N-terminal" evidence="1">
    <location>
        <begin position="1"/>
        <end position="78"/>
    </location>
</feature>